<feature type="transmembrane region" description="Helical" evidence="2">
    <location>
        <begin position="59"/>
        <end position="78"/>
    </location>
</feature>
<dbReference type="InterPro" id="IPR023393">
    <property type="entry name" value="START-like_dom_sf"/>
</dbReference>
<dbReference type="AlphaFoldDB" id="A0A840BV79"/>
<comment type="caution">
    <text evidence="4">The sequence shown here is derived from an EMBL/GenBank/DDBJ whole genome shotgun (WGS) entry which is preliminary data.</text>
</comment>
<evidence type="ECO:0000259" key="3">
    <source>
        <dbReference type="Pfam" id="PF03364"/>
    </source>
</evidence>
<dbReference type="Gene3D" id="3.30.530.20">
    <property type="match status" value="1"/>
</dbReference>
<accession>A0A840BV79</accession>
<evidence type="ECO:0000313" key="5">
    <source>
        <dbReference type="Proteomes" id="UP000577362"/>
    </source>
</evidence>
<proteinExistence type="inferred from homology"/>
<dbReference type="PANTHER" id="PTHR33824">
    <property type="entry name" value="POLYKETIDE CYCLASE/DEHYDRASE AND LIPID TRANSPORT SUPERFAMILY PROTEIN"/>
    <property type="match status" value="1"/>
</dbReference>
<keyword evidence="2" id="KW-0812">Transmembrane</keyword>
<keyword evidence="5" id="KW-1185">Reference proteome</keyword>
<keyword evidence="2" id="KW-0472">Membrane</keyword>
<reference evidence="4 5" key="1">
    <citation type="submission" date="2020-08" db="EMBL/GenBank/DDBJ databases">
        <title>Genomic Encyclopedia of Type Strains, Phase IV (KMG-IV): sequencing the most valuable type-strain genomes for metagenomic binning, comparative biology and taxonomic classification.</title>
        <authorList>
            <person name="Goeker M."/>
        </authorList>
    </citation>
    <scope>NUCLEOTIDE SEQUENCE [LARGE SCALE GENOMIC DNA]</scope>
    <source>
        <strain evidence="4 5">DSM 103737</strain>
    </source>
</reference>
<sequence>MHLGRHRGHRRDTWGANLGANLGVNWGEGSTVGTWGRQIRDHLAGGRHHRNDGHGHGNAVLVIAFCALAAGVAAFAITRGSSMRNNRRIDAGDAPRHTVRRRRLPGRHNAVHVGRTVTINRPRKYLFSFWRDFSRLPQFMENVQSITVIDDKRSRWVVKGPGEMDVTFETEITEEVPGEVIAWRSSDDADVKHSGRILFRDAPDGRGTEVEAAITYVPPGGRLGQLLAKLAGREPEIQTRRELKRFKQLMETGEIADAAPRPAARA</sequence>
<dbReference type="Pfam" id="PF03364">
    <property type="entry name" value="Polyketide_cyc"/>
    <property type="match status" value="1"/>
</dbReference>
<dbReference type="EMBL" id="JACIEN010000001">
    <property type="protein sequence ID" value="MBB4016473.1"/>
    <property type="molecule type" value="Genomic_DNA"/>
</dbReference>
<evidence type="ECO:0000256" key="2">
    <source>
        <dbReference type="SAM" id="Phobius"/>
    </source>
</evidence>
<dbReference type="SUPFAM" id="SSF55961">
    <property type="entry name" value="Bet v1-like"/>
    <property type="match status" value="1"/>
</dbReference>
<feature type="domain" description="Coenzyme Q-binding protein COQ10 START" evidence="3">
    <location>
        <begin position="119"/>
        <end position="235"/>
    </location>
</feature>
<evidence type="ECO:0000256" key="1">
    <source>
        <dbReference type="ARBA" id="ARBA00008918"/>
    </source>
</evidence>
<comment type="similarity">
    <text evidence="1">Belongs to the ribosome association toxin RatA family.</text>
</comment>
<evidence type="ECO:0000313" key="4">
    <source>
        <dbReference type="EMBL" id="MBB4016473.1"/>
    </source>
</evidence>
<dbReference type="PANTHER" id="PTHR33824:SF7">
    <property type="entry name" value="POLYKETIDE CYCLASE_DEHYDRASE AND LIPID TRANSPORT SUPERFAMILY PROTEIN"/>
    <property type="match status" value="1"/>
</dbReference>
<name>A0A840BV79_9HYPH</name>
<protein>
    <submittedName>
        <fullName evidence="4">Putative membrane protein</fullName>
    </submittedName>
</protein>
<dbReference type="InterPro" id="IPR005031">
    <property type="entry name" value="COQ10_START"/>
</dbReference>
<gene>
    <name evidence="4" type="ORF">GGR16_001479</name>
</gene>
<dbReference type="RefSeq" id="WP_246372849.1">
    <property type="nucleotide sequence ID" value="NZ_JACIEN010000001.1"/>
</dbReference>
<dbReference type="CDD" id="cd07817">
    <property type="entry name" value="SRPBCC_8"/>
    <property type="match status" value="1"/>
</dbReference>
<dbReference type="Proteomes" id="UP000577362">
    <property type="component" value="Unassembled WGS sequence"/>
</dbReference>
<organism evidence="4 5">
    <name type="scientific">Chelatococcus caeni</name>
    <dbReference type="NCBI Taxonomy" id="1348468"/>
    <lineage>
        <taxon>Bacteria</taxon>
        <taxon>Pseudomonadati</taxon>
        <taxon>Pseudomonadota</taxon>
        <taxon>Alphaproteobacteria</taxon>
        <taxon>Hyphomicrobiales</taxon>
        <taxon>Chelatococcaceae</taxon>
        <taxon>Chelatococcus</taxon>
    </lineage>
</organism>
<keyword evidence="2" id="KW-1133">Transmembrane helix</keyword>
<dbReference type="InterPro" id="IPR047137">
    <property type="entry name" value="ORF3"/>
</dbReference>